<evidence type="ECO:0000313" key="3">
    <source>
        <dbReference type="EMBL" id="OJJ36064.1"/>
    </source>
</evidence>
<dbReference type="GeneID" id="63754882"/>
<evidence type="ECO:0000313" key="4">
    <source>
        <dbReference type="Proteomes" id="UP000184383"/>
    </source>
</evidence>
<reference evidence="4" key="1">
    <citation type="journal article" date="2017" name="Genome Biol.">
        <title>Comparative genomics reveals high biological diversity and specific adaptations in the industrially and medically important fungal genus Aspergillus.</title>
        <authorList>
            <person name="de Vries R.P."/>
            <person name="Riley R."/>
            <person name="Wiebenga A."/>
            <person name="Aguilar-Osorio G."/>
            <person name="Amillis S."/>
            <person name="Uchima C.A."/>
            <person name="Anderluh G."/>
            <person name="Asadollahi M."/>
            <person name="Askin M."/>
            <person name="Barry K."/>
            <person name="Battaglia E."/>
            <person name="Bayram O."/>
            <person name="Benocci T."/>
            <person name="Braus-Stromeyer S.A."/>
            <person name="Caldana C."/>
            <person name="Canovas D."/>
            <person name="Cerqueira G.C."/>
            <person name="Chen F."/>
            <person name="Chen W."/>
            <person name="Choi C."/>
            <person name="Clum A."/>
            <person name="Dos Santos R.A."/>
            <person name="Damasio A.R."/>
            <person name="Diallinas G."/>
            <person name="Emri T."/>
            <person name="Fekete E."/>
            <person name="Flipphi M."/>
            <person name="Freyberg S."/>
            <person name="Gallo A."/>
            <person name="Gournas C."/>
            <person name="Habgood R."/>
            <person name="Hainaut M."/>
            <person name="Harispe M.L."/>
            <person name="Henrissat B."/>
            <person name="Hilden K.S."/>
            <person name="Hope R."/>
            <person name="Hossain A."/>
            <person name="Karabika E."/>
            <person name="Karaffa L."/>
            <person name="Karanyi Z."/>
            <person name="Krasevec N."/>
            <person name="Kuo A."/>
            <person name="Kusch H."/>
            <person name="LaButti K."/>
            <person name="Lagendijk E.L."/>
            <person name="Lapidus A."/>
            <person name="Levasseur A."/>
            <person name="Lindquist E."/>
            <person name="Lipzen A."/>
            <person name="Logrieco A.F."/>
            <person name="MacCabe A."/>
            <person name="Maekelae M.R."/>
            <person name="Malavazi I."/>
            <person name="Melin P."/>
            <person name="Meyer V."/>
            <person name="Mielnichuk N."/>
            <person name="Miskei M."/>
            <person name="Molnar A.P."/>
            <person name="Mule G."/>
            <person name="Ngan C.Y."/>
            <person name="Orejas M."/>
            <person name="Orosz E."/>
            <person name="Ouedraogo J.P."/>
            <person name="Overkamp K.M."/>
            <person name="Park H.-S."/>
            <person name="Perrone G."/>
            <person name="Piumi F."/>
            <person name="Punt P.J."/>
            <person name="Ram A.F."/>
            <person name="Ramon A."/>
            <person name="Rauscher S."/>
            <person name="Record E."/>
            <person name="Riano-Pachon D.M."/>
            <person name="Robert V."/>
            <person name="Roehrig J."/>
            <person name="Ruller R."/>
            <person name="Salamov A."/>
            <person name="Salih N.S."/>
            <person name="Samson R.A."/>
            <person name="Sandor E."/>
            <person name="Sanguinetti M."/>
            <person name="Schuetze T."/>
            <person name="Sepcic K."/>
            <person name="Shelest E."/>
            <person name="Sherlock G."/>
            <person name="Sophianopoulou V."/>
            <person name="Squina F.M."/>
            <person name="Sun H."/>
            <person name="Susca A."/>
            <person name="Todd R.B."/>
            <person name="Tsang A."/>
            <person name="Unkles S.E."/>
            <person name="van de Wiele N."/>
            <person name="van Rossen-Uffink D."/>
            <person name="Oliveira J.V."/>
            <person name="Vesth T.C."/>
            <person name="Visser J."/>
            <person name="Yu J.-H."/>
            <person name="Zhou M."/>
            <person name="Andersen M.R."/>
            <person name="Archer D.B."/>
            <person name="Baker S.E."/>
            <person name="Benoit I."/>
            <person name="Brakhage A.A."/>
            <person name="Braus G.H."/>
            <person name="Fischer R."/>
            <person name="Frisvad J.C."/>
            <person name="Goldman G.H."/>
            <person name="Houbraken J."/>
            <person name="Oakley B."/>
            <person name="Pocsi I."/>
            <person name="Scazzocchio C."/>
            <person name="Seiboth B."/>
            <person name="vanKuyk P.A."/>
            <person name="Wortman J."/>
            <person name="Dyer P.S."/>
            <person name="Grigoriev I.V."/>
        </authorList>
    </citation>
    <scope>NUCLEOTIDE SEQUENCE [LARGE SCALE GENOMIC DNA]</scope>
    <source>
        <strain evidence="4">DTO 134E9</strain>
    </source>
</reference>
<evidence type="ECO:0000256" key="1">
    <source>
        <dbReference type="SAM" id="Coils"/>
    </source>
</evidence>
<gene>
    <name evidence="3" type="ORF">ASPWEDRAFT_69291</name>
</gene>
<dbReference type="OrthoDB" id="5421041at2759"/>
<accession>A0A1L9RMD9</accession>
<feature type="coiled-coil region" evidence="1">
    <location>
        <begin position="48"/>
        <end position="205"/>
    </location>
</feature>
<name>A0A1L9RMD9_ASPWE</name>
<feature type="region of interest" description="Disordered" evidence="2">
    <location>
        <begin position="481"/>
        <end position="515"/>
    </location>
</feature>
<dbReference type="VEuPathDB" id="FungiDB:ASPWEDRAFT_69291"/>
<sequence>MSRVNNEAPAVPSHDGLDPRSIVNFFNQLRAISSEAGLRSITTVHGENAKLYDQLKGKDEEISKLKKEMRTQDERKWTAMEEMFSANEREKDLHKATQKQLQALEKTQADKDKVIYERNGKIKALEKELQQLQSDYAKESSDLKKANTEINTLHQTIKERDTTVEKMKTAGSDLKEKLSAAKKRAKELEEGTASAQQALEKVQARLTRVEGFAGELIEHDEETLIDGFVGLWDFAKDELSSHFSVDLPQDSLQQTNASWNRLRKCDLALEHHIPLPCSNTQAAKRMRLAMVLALLAREIDRNIFQPTEMVSGNSQIRKCLVDLATVDGEKESFYRAISHSIDPPAQMGMREANVSNAVNSVAAYMDGLFTDELRTKFRQSLEKIVRQAVQVWQPIQRGRRKYESDFERPLTEEDEWYPLVFSGTGPKDPKKGRLDKKALIVFPRIWMVENGVMATFTVVTQLEKSQPDFQSAAVEMEQMEERLRSGTGRVVSRNRRANSHMTTNQSNGGRSKERK</sequence>
<dbReference type="Proteomes" id="UP000184383">
    <property type="component" value="Unassembled WGS sequence"/>
</dbReference>
<feature type="compositionally biased region" description="Polar residues" evidence="2">
    <location>
        <begin position="499"/>
        <end position="509"/>
    </location>
</feature>
<dbReference type="AlphaFoldDB" id="A0A1L9RMD9"/>
<proteinExistence type="predicted"/>
<dbReference type="EMBL" id="KV878212">
    <property type="protein sequence ID" value="OJJ36064.1"/>
    <property type="molecule type" value="Genomic_DNA"/>
</dbReference>
<dbReference type="RefSeq" id="XP_040689740.1">
    <property type="nucleotide sequence ID" value="XM_040839034.1"/>
</dbReference>
<keyword evidence="4" id="KW-1185">Reference proteome</keyword>
<organism evidence="3 4">
    <name type="scientific">Aspergillus wentii DTO 134E9</name>
    <dbReference type="NCBI Taxonomy" id="1073089"/>
    <lineage>
        <taxon>Eukaryota</taxon>
        <taxon>Fungi</taxon>
        <taxon>Dikarya</taxon>
        <taxon>Ascomycota</taxon>
        <taxon>Pezizomycotina</taxon>
        <taxon>Eurotiomycetes</taxon>
        <taxon>Eurotiomycetidae</taxon>
        <taxon>Eurotiales</taxon>
        <taxon>Aspergillaceae</taxon>
        <taxon>Aspergillus</taxon>
        <taxon>Aspergillus subgen. Cremei</taxon>
    </lineage>
</organism>
<evidence type="ECO:0000256" key="2">
    <source>
        <dbReference type="SAM" id="MobiDB-lite"/>
    </source>
</evidence>
<keyword evidence="1" id="KW-0175">Coiled coil</keyword>
<protein>
    <submittedName>
        <fullName evidence="3">Uncharacterized protein</fullName>
    </submittedName>
</protein>
<dbReference type="Gene3D" id="1.10.287.1490">
    <property type="match status" value="1"/>
</dbReference>